<comment type="caution">
    <text evidence="2">Lacks conserved residue(s) required for the propagation of feature annotation.</text>
</comment>
<keyword evidence="2" id="KW-0436">Ligase</keyword>
<comment type="catalytic activity">
    <reaction evidence="2">
        <text>L-glutamine + H2O = L-glutamate + NH4(+)</text>
        <dbReference type="Rhea" id="RHEA:15889"/>
        <dbReference type="ChEBI" id="CHEBI:15377"/>
        <dbReference type="ChEBI" id="CHEBI:28938"/>
        <dbReference type="ChEBI" id="CHEBI:29985"/>
        <dbReference type="ChEBI" id="CHEBI:58359"/>
        <dbReference type="EC" id="3.5.1.2"/>
    </reaction>
</comment>
<keyword evidence="1 2" id="KW-0315">Glutamine amidotransferase</keyword>
<keyword evidence="5" id="KW-1185">Reference proteome</keyword>
<proteinExistence type="inferred from homology"/>
<evidence type="ECO:0000256" key="2">
    <source>
        <dbReference type="HAMAP-Rule" id="MF_02213"/>
    </source>
</evidence>
<evidence type="ECO:0000256" key="1">
    <source>
        <dbReference type="ARBA" id="ARBA00022962"/>
    </source>
</evidence>
<keyword evidence="2" id="KW-0378">Hydrolase</keyword>
<evidence type="ECO:0000313" key="5">
    <source>
        <dbReference type="Proteomes" id="UP001500213"/>
    </source>
</evidence>
<dbReference type="EC" id="6.3.5.13" evidence="2"/>
<keyword evidence="2" id="KW-0961">Cell wall biogenesis/degradation</keyword>
<feature type="binding site" evidence="2">
    <location>
        <position position="127"/>
    </location>
    <ligand>
        <name>substrate</name>
    </ligand>
</feature>
<dbReference type="Proteomes" id="UP001500213">
    <property type="component" value="Unassembled WGS sequence"/>
</dbReference>
<sequence>MSALTLLELYPGHLMMNGDMGNAAVLKRRAELAGLGLVVVGHEPGEPLPDDVDFVSIGTGPTSAQAVVGSDLPVIGPQLRAWADAGVAMIAVNAGFHLLGRSLTLPDGTRIEGAGVFATTTQPRAERTVTDAFVVDSEIAGRLVGVENQAVSVTLHDQRPLGRVVTGRGDDGKVEGAISGNAIGTHLHGPVLALNPALADHLLTVATARRGEKYETGAAHAEIDAVARQAREHLVRGIGVAVDAAA</sequence>
<comment type="pathway">
    <text evidence="2">Cell wall biogenesis; peptidoglycan biosynthesis.</text>
</comment>
<comment type="function">
    <text evidence="2">The lipid II isoglutaminyl synthase complex catalyzes the formation of alpha-D-isoglutamine in the cell wall lipid II stem peptide. The GatD subunit catalyzes the hydrolysis of glutamine to glutamate and ammonia. The resulting ammonia molecule is channeled to the active site of MurT.</text>
</comment>
<dbReference type="InterPro" id="IPR011698">
    <property type="entry name" value="GATase_3"/>
</dbReference>
<feature type="domain" description="CobB/CobQ-like glutamine amidotransferase" evidence="3">
    <location>
        <begin position="43"/>
        <end position="193"/>
    </location>
</feature>
<dbReference type="PROSITE" id="PS51274">
    <property type="entry name" value="GATASE_COBBQ"/>
    <property type="match status" value="1"/>
</dbReference>
<dbReference type="Pfam" id="PF07685">
    <property type="entry name" value="GATase_3"/>
    <property type="match status" value="1"/>
</dbReference>
<gene>
    <name evidence="2" type="primary">gatD</name>
    <name evidence="4" type="ORF">GCM10022288_26620</name>
</gene>
<comment type="caution">
    <text evidence="4">The sequence shown here is derived from an EMBL/GenBank/DDBJ whole genome shotgun (WGS) entry which is preliminary data.</text>
</comment>
<reference evidence="5" key="1">
    <citation type="journal article" date="2019" name="Int. J. Syst. Evol. Microbiol.">
        <title>The Global Catalogue of Microorganisms (GCM) 10K type strain sequencing project: providing services to taxonomists for standard genome sequencing and annotation.</title>
        <authorList>
            <consortium name="The Broad Institute Genomics Platform"/>
            <consortium name="The Broad Institute Genome Sequencing Center for Infectious Disease"/>
            <person name="Wu L."/>
            <person name="Ma J."/>
        </authorList>
    </citation>
    <scope>NUCLEOTIDE SEQUENCE [LARGE SCALE GENOMIC DNA]</scope>
    <source>
        <strain evidence="5">JCM 17593</strain>
    </source>
</reference>
<dbReference type="InterPro" id="IPR029062">
    <property type="entry name" value="Class_I_gatase-like"/>
</dbReference>
<name>A0ABP8AXT6_9MICO</name>
<keyword evidence="2" id="KW-0573">Peptidoglycan synthesis</keyword>
<evidence type="ECO:0000259" key="3">
    <source>
        <dbReference type="Pfam" id="PF07685"/>
    </source>
</evidence>
<feature type="active site" evidence="2">
    <location>
        <position position="188"/>
    </location>
</feature>
<dbReference type="InterPro" id="IPR043702">
    <property type="entry name" value="Lipid_II_synth_GatD"/>
</dbReference>
<organism evidence="4 5">
    <name type="scientific">Gryllotalpicola kribbensis</name>
    <dbReference type="NCBI Taxonomy" id="993084"/>
    <lineage>
        <taxon>Bacteria</taxon>
        <taxon>Bacillati</taxon>
        <taxon>Actinomycetota</taxon>
        <taxon>Actinomycetes</taxon>
        <taxon>Micrococcales</taxon>
        <taxon>Microbacteriaceae</taxon>
        <taxon>Gryllotalpicola</taxon>
    </lineage>
</organism>
<accession>A0ABP8AXT6</accession>
<dbReference type="EC" id="3.5.1.2" evidence="2"/>
<keyword evidence="2" id="KW-0133">Cell shape</keyword>
<comment type="subunit">
    <text evidence="2">Forms a heterodimer with MurT.</text>
</comment>
<dbReference type="HAMAP" id="MF_02213">
    <property type="entry name" value="Lipid_II_synth_GatD"/>
    <property type="match status" value="1"/>
</dbReference>
<dbReference type="EMBL" id="BAABBX010000016">
    <property type="protein sequence ID" value="GAA4193195.1"/>
    <property type="molecule type" value="Genomic_DNA"/>
</dbReference>
<comment type="catalytic activity">
    <reaction evidence="2">
        <text>beta-D-GlcNAc-(1-&gt;4)-Mur2Ac(oyl-L-Ala-gamma-D-Glu-L-Lys-D-Ala-D-Ala)-di-trans,octa-cis-undecaprenyl diphosphate + L-glutamine + ATP + H2O = beta-D-GlcNAc-(1-&gt;4)-Mur2Ac(oyl-L-Ala-D-isoglutaminyl-L-Lys-D-Ala-D-Ala)-di-trans,octa-cis-undecaprenyl diphosphate + L-glutamate + ADP + phosphate + H(+)</text>
        <dbReference type="Rhea" id="RHEA:57928"/>
        <dbReference type="ChEBI" id="CHEBI:15377"/>
        <dbReference type="ChEBI" id="CHEBI:15378"/>
        <dbReference type="ChEBI" id="CHEBI:29985"/>
        <dbReference type="ChEBI" id="CHEBI:30616"/>
        <dbReference type="ChEBI" id="CHEBI:43474"/>
        <dbReference type="ChEBI" id="CHEBI:58359"/>
        <dbReference type="ChEBI" id="CHEBI:60033"/>
        <dbReference type="ChEBI" id="CHEBI:62233"/>
        <dbReference type="ChEBI" id="CHEBI:456216"/>
        <dbReference type="EC" id="6.3.5.13"/>
    </reaction>
</comment>
<protein>
    <recommendedName>
        <fullName evidence="2">Lipid II isoglutaminyl synthase (glutamine-hydrolyzing) subunit GatD</fullName>
        <ecNumber evidence="2">6.3.5.13</ecNumber>
    </recommendedName>
    <alternativeName>
        <fullName evidence="2">Lipid II isoglutaminyl synthase glutaminase subunit</fullName>
        <ecNumber evidence="2">3.5.1.2</ecNumber>
    </alternativeName>
</protein>
<comment type="similarity">
    <text evidence="2">Belongs to the CobB/CobQ family. GatD subfamily.</text>
</comment>
<dbReference type="SUPFAM" id="SSF52317">
    <property type="entry name" value="Class I glutamine amidotransferase-like"/>
    <property type="match status" value="1"/>
</dbReference>
<dbReference type="RefSeq" id="WP_344777697.1">
    <property type="nucleotide sequence ID" value="NZ_BAABBX010000016.1"/>
</dbReference>
<evidence type="ECO:0000313" key="4">
    <source>
        <dbReference type="EMBL" id="GAA4193195.1"/>
    </source>
</evidence>